<gene>
    <name evidence="1" type="ORF">SPELUC_LOCUS8913</name>
</gene>
<protein>
    <submittedName>
        <fullName evidence="1">11659_t:CDS:1</fullName>
    </submittedName>
</protein>
<reference evidence="1" key="1">
    <citation type="submission" date="2021-06" db="EMBL/GenBank/DDBJ databases">
        <authorList>
            <person name="Kallberg Y."/>
            <person name="Tangrot J."/>
            <person name="Rosling A."/>
        </authorList>
    </citation>
    <scope>NUCLEOTIDE SEQUENCE</scope>
    <source>
        <strain evidence="1">28 12/20/2015</strain>
    </source>
</reference>
<evidence type="ECO:0000313" key="2">
    <source>
        <dbReference type="Proteomes" id="UP000789366"/>
    </source>
</evidence>
<sequence>MSCAAASTSNIIDNNASEDESIIFDNHDSLNSQYFVNFVYNKHKETIIDHVIDNNDMDEEDLFNLIQEALDDESNRNKRITRSQLIQKNISKSPPKSKQIAYITQNFNLPVSQFSPENHLVE</sequence>
<evidence type="ECO:0000313" key="1">
    <source>
        <dbReference type="EMBL" id="CAG8650965.1"/>
    </source>
</evidence>
<comment type="caution">
    <text evidence="1">The sequence shown here is derived from an EMBL/GenBank/DDBJ whole genome shotgun (WGS) entry which is preliminary data.</text>
</comment>
<name>A0ACA9NF32_9GLOM</name>
<proteinExistence type="predicted"/>
<accession>A0ACA9NF32</accession>
<dbReference type="Proteomes" id="UP000789366">
    <property type="component" value="Unassembled WGS sequence"/>
</dbReference>
<keyword evidence="2" id="KW-1185">Reference proteome</keyword>
<organism evidence="1 2">
    <name type="scientific">Cetraspora pellucida</name>
    <dbReference type="NCBI Taxonomy" id="1433469"/>
    <lineage>
        <taxon>Eukaryota</taxon>
        <taxon>Fungi</taxon>
        <taxon>Fungi incertae sedis</taxon>
        <taxon>Mucoromycota</taxon>
        <taxon>Glomeromycotina</taxon>
        <taxon>Glomeromycetes</taxon>
        <taxon>Diversisporales</taxon>
        <taxon>Gigasporaceae</taxon>
        <taxon>Cetraspora</taxon>
    </lineage>
</organism>
<dbReference type="EMBL" id="CAJVPW010014069">
    <property type="protein sequence ID" value="CAG8650965.1"/>
    <property type="molecule type" value="Genomic_DNA"/>
</dbReference>